<dbReference type="GO" id="GO:0003677">
    <property type="term" value="F:DNA binding"/>
    <property type="evidence" value="ECO:0007669"/>
    <property type="project" value="InterPro"/>
</dbReference>
<dbReference type="InterPro" id="IPR036894">
    <property type="entry name" value="YbaB-like_sf"/>
</dbReference>
<evidence type="ECO:0000313" key="2">
    <source>
        <dbReference type="Proteomes" id="UP000230922"/>
    </source>
</evidence>
<dbReference type="Gene3D" id="3.30.1310.10">
    <property type="entry name" value="Nucleoid-associated protein YbaB-like domain"/>
    <property type="match status" value="1"/>
</dbReference>
<organism evidence="1 2">
    <name type="scientific">Candidatus Doudnabacteria bacterium CG10_big_fil_rev_8_21_14_0_10_42_18</name>
    <dbReference type="NCBI Taxonomy" id="1974552"/>
    <lineage>
        <taxon>Bacteria</taxon>
        <taxon>Candidatus Doudnaibacteriota</taxon>
    </lineage>
</organism>
<evidence type="ECO:0000313" key="1">
    <source>
        <dbReference type="EMBL" id="PIR96046.1"/>
    </source>
</evidence>
<dbReference type="Proteomes" id="UP000230922">
    <property type="component" value="Unassembled WGS sequence"/>
</dbReference>
<proteinExistence type="predicted"/>
<dbReference type="Pfam" id="PF02575">
    <property type="entry name" value="YbaB_DNA_bd"/>
    <property type="match status" value="1"/>
</dbReference>
<name>A0A2H0VAB7_9BACT</name>
<protein>
    <recommendedName>
        <fullName evidence="3">Nucleoid-associated protein, YbaB/EbfC family</fullName>
    </recommendedName>
</protein>
<dbReference type="SUPFAM" id="SSF82607">
    <property type="entry name" value="YbaB-like"/>
    <property type="match status" value="1"/>
</dbReference>
<dbReference type="InterPro" id="IPR004401">
    <property type="entry name" value="YbaB/EbfC"/>
</dbReference>
<dbReference type="AlphaFoldDB" id="A0A2H0VAB7"/>
<reference evidence="2" key="1">
    <citation type="submission" date="2017-09" db="EMBL/GenBank/DDBJ databases">
        <title>Depth-based differentiation of microbial function through sediment-hosted aquifers and enrichment of novel symbionts in the deep terrestrial subsurface.</title>
        <authorList>
            <person name="Probst A.J."/>
            <person name="Ladd B."/>
            <person name="Jarett J.K."/>
            <person name="Geller-Mcgrath D.E."/>
            <person name="Sieber C.M.K."/>
            <person name="Emerson J.B."/>
            <person name="Anantharaman K."/>
            <person name="Thomas B.C."/>
            <person name="Malmstrom R."/>
            <person name="Stieglmeier M."/>
            <person name="Klingl A."/>
            <person name="Woyke T."/>
            <person name="Ryan C.M."/>
            <person name="Banfield J.F."/>
        </authorList>
    </citation>
    <scope>NUCLEOTIDE SEQUENCE [LARGE SCALE GENOMIC DNA]</scope>
</reference>
<dbReference type="EMBL" id="PFAK01000051">
    <property type="protein sequence ID" value="PIR96046.1"/>
    <property type="molecule type" value="Genomic_DNA"/>
</dbReference>
<evidence type="ECO:0008006" key="3">
    <source>
        <dbReference type="Google" id="ProtNLM"/>
    </source>
</evidence>
<gene>
    <name evidence="1" type="ORF">COT92_03165</name>
</gene>
<accession>A0A2H0VAB7</accession>
<sequence>MGIFDKIKDINEMRKQAKQIEMTLATVSVSGSSSGSKIKITMDGNQKIQSVEVSPDIAGDKAEIARHIRSALEDLFKQHKKILQSKFGGMMQ</sequence>
<comment type="caution">
    <text evidence="1">The sequence shown here is derived from an EMBL/GenBank/DDBJ whole genome shotgun (WGS) entry which is preliminary data.</text>
</comment>